<dbReference type="Proteomes" id="UP000051380">
    <property type="component" value="Unassembled WGS sequence"/>
</dbReference>
<proteinExistence type="predicted"/>
<sequence length="161" mass="17730">MKQKECAVLPLPRIKLIASDYPRLEQLARRASQRGDLDGIFLLSEINRAEIVPDTWDDLNSRVTVGSWVTFCTNWGVPRRTVHLVWPEECWSDPARISVLTPLGAALIGLQVGDQMPYVIAGCLNVVRVQSVSQSSPNVVPLVRSSRRKGPCDDDPGPSAA</sequence>
<dbReference type="OrthoDB" id="7948161at2"/>
<dbReference type="SUPFAM" id="SSF54534">
    <property type="entry name" value="FKBP-like"/>
    <property type="match status" value="1"/>
</dbReference>
<feature type="domain" description="Transcription elongation factor GreA/GreB C-terminal" evidence="1">
    <location>
        <begin position="61"/>
        <end position="119"/>
    </location>
</feature>
<reference evidence="3 4" key="1">
    <citation type="submission" date="2015-09" db="EMBL/GenBank/DDBJ databases">
        <title>Draft Genome Sequence of the Strain BR 3267 (Bradyrhizobium yuanmingense) recommended as inoculant for cowpea in Brazil.</title>
        <authorList>
            <person name="Simoes-Araujo J.L."/>
            <person name="Zilli J.E."/>
        </authorList>
    </citation>
    <scope>NUCLEOTIDE SEQUENCE [LARGE SCALE GENOMIC DNA]</scope>
    <source>
        <strain evidence="3 4">BR3267</strain>
    </source>
</reference>
<dbReference type="EMBL" id="LJYF01000026">
    <property type="protein sequence ID" value="KRP96278.1"/>
    <property type="molecule type" value="Genomic_DNA"/>
</dbReference>
<evidence type="ECO:0000313" key="4">
    <source>
        <dbReference type="Proteomes" id="UP000051380"/>
    </source>
</evidence>
<dbReference type="Pfam" id="PF14760">
    <property type="entry name" value="Rnk_N"/>
    <property type="match status" value="1"/>
</dbReference>
<dbReference type="GO" id="GO:0003677">
    <property type="term" value="F:DNA binding"/>
    <property type="evidence" value="ECO:0007669"/>
    <property type="project" value="InterPro"/>
</dbReference>
<dbReference type="Pfam" id="PF01272">
    <property type="entry name" value="GreA_GreB"/>
    <property type="match status" value="1"/>
</dbReference>
<dbReference type="GO" id="GO:0032784">
    <property type="term" value="P:regulation of DNA-templated transcription elongation"/>
    <property type="evidence" value="ECO:0007669"/>
    <property type="project" value="InterPro"/>
</dbReference>
<comment type="caution">
    <text evidence="3">The sequence shown here is derived from an EMBL/GenBank/DDBJ whole genome shotgun (WGS) entry which is preliminary data.</text>
</comment>
<accession>A0A0R3CFF8</accession>
<gene>
    <name evidence="3" type="ORF">AOQ72_18290</name>
</gene>
<name>A0A0R3CFF8_9BRAD</name>
<evidence type="ECO:0008006" key="5">
    <source>
        <dbReference type="Google" id="ProtNLM"/>
    </source>
</evidence>
<feature type="domain" description="Regulator of nucleoside diphosphate kinase N-terminal" evidence="2">
    <location>
        <begin position="12"/>
        <end position="52"/>
    </location>
</feature>
<dbReference type="AlphaFoldDB" id="A0A0R3CFF8"/>
<organism evidence="3 4">
    <name type="scientific">Bradyrhizobium yuanmingense</name>
    <dbReference type="NCBI Taxonomy" id="108015"/>
    <lineage>
        <taxon>Bacteria</taxon>
        <taxon>Pseudomonadati</taxon>
        <taxon>Pseudomonadota</taxon>
        <taxon>Alphaproteobacteria</taxon>
        <taxon>Hyphomicrobiales</taxon>
        <taxon>Nitrobacteraceae</taxon>
        <taxon>Bradyrhizobium</taxon>
    </lineage>
</organism>
<evidence type="ECO:0000313" key="3">
    <source>
        <dbReference type="EMBL" id="KRP96278.1"/>
    </source>
</evidence>
<dbReference type="InterPro" id="IPR036953">
    <property type="entry name" value="GreA/GreB_C_sf"/>
</dbReference>
<dbReference type="InterPro" id="IPR001437">
    <property type="entry name" value="Tscrpt_elong_fac_GreA/B_C"/>
</dbReference>
<evidence type="ECO:0000259" key="1">
    <source>
        <dbReference type="Pfam" id="PF01272"/>
    </source>
</evidence>
<dbReference type="RefSeq" id="WP_057027540.1">
    <property type="nucleotide sequence ID" value="NZ_LJYF01000026.1"/>
</dbReference>
<evidence type="ECO:0000259" key="2">
    <source>
        <dbReference type="Pfam" id="PF14760"/>
    </source>
</evidence>
<dbReference type="InterPro" id="IPR029462">
    <property type="entry name" value="Rnk_N"/>
</dbReference>
<protein>
    <recommendedName>
        <fullName evidence="5">Transcription elongation factor GreA/GreB C-terminal domain-containing protein</fullName>
    </recommendedName>
</protein>
<dbReference type="Gene3D" id="3.10.50.30">
    <property type="entry name" value="Transcription elongation factor, GreA/GreB, C-terminal domain"/>
    <property type="match status" value="1"/>
</dbReference>